<dbReference type="InterPro" id="IPR037460">
    <property type="entry name" value="SEST-like"/>
</dbReference>
<evidence type="ECO:0000256" key="2">
    <source>
        <dbReference type="PIRSR" id="PIRSR637460-2"/>
    </source>
</evidence>
<feature type="region of interest" description="Disordered" evidence="3">
    <location>
        <begin position="48"/>
        <end position="80"/>
    </location>
</feature>
<feature type="disulfide bond" evidence="2">
    <location>
        <begin position="227"/>
        <end position="240"/>
    </location>
</feature>
<dbReference type="PANTHER" id="PTHR37981">
    <property type="entry name" value="LIPASE 2"/>
    <property type="match status" value="1"/>
</dbReference>
<evidence type="ECO:0000313" key="6">
    <source>
        <dbReference type="Proteomes" id="UP000267900"/>
    </source>
</evidence>
<dbReference type="Gene3D" id="3.40.50.1110">
    <property type="entry name" value="SGNH hydrolase"/>
    <property type="match status" value="1"/>
</dbReference>
<reference evidence="5 6" key="1">
    <citation type="submission" date="2018-12" db="EMBL/GenBank/DDBJ databases">
        <title>The whole draft genome of Streptomyce luteoverticillatus CGMCC 15060.</title>
        <authorList>
            <person name="Feng Z."/>
            <person name="Chen G."/>
            <person name="Zhang J."/>
            <person name="Zhu H."/>
            <person name="Yu X."/>
            <person name="Zhang W."/>
            <person name="Zhang X."/>
        </authorList>
    </citation>
    <scope>NUCLEOTIDE SEQUENCE [LARGE SCALE GENOMIC DNA]</scope>
    <source>
        <strain evidence="5 6">CGMCC 15060</strain>
    </source>
</reference>
<feature type="active site" evidence="1">
    <location>
        <position position="359"/>
    </location>
</feature>
<dbReference type="Pfam" id="PF13472">
    <property type="entry name" value="Lipase_GDSL_2"/>
    <property type="match status" value="1"/>
</dbReference>
<feature type="active site" description="Nucleophile" evidence="1">
    <location>
        <position position="130"/>
    </location>
</feature>
<name>A0A3Q9G3M1_STRLT</name>
<dbReference type="GO" id="GO:0019433">
    <property type="term" value="P:triglyceride catabolic process"/>
    <property type="evidence" value="ECO:0007669"/>
    <property type="project" value="TreeGrafter"/>
</dbReference>
<feature type="disulfide bond" evidence="2">
    <location>
        <begin position="145"/>
        <end position="170"/>
    </location>
</feature>
<evidence type="ECO:0000256" key="1">
    <source>
        <dbReference type="PIRSR" id="PIRSR637460-1"/>
    </source>
</evidence>
<accession>A0A3Q9G3M1</accession>
<dbReference type="SUPFAM" id="SSF52266">
    <property type="entry name" value="SGNH hydrolase"/>
    <property type="match status" value="1"/>
</dbReference>
<protein>
    <submittedName>
        <fullName evidence="5">SGNH/GDSL hydrolase family protein</fullName>
    </submittedName>
</protein>
<keyword evidence="5" id="KW-0378">Hydrolase</keyword>
<evidence type="ECO:0000256" key="3">
    <source>
        <dbReference type="SAM" id="MobiDB-lite"/>
    </source>
</evidence>
<keyword evidence="2" id="KW-1015">Disulfide bond</keyword>
<evidence type="ECO:0000313" key="5">
    <source>
        <dbReference type="EMBL" id="AZQ75166.1"/>
    </source>
</evidence>
<dbReference type="EMBL" id="CP034587">
    <property type="protein sequence ID" value="AZQ75166.1"/>
    <property type="molecule type" value="Genomic_DNA"/>
</dbReference>
<dbReference type="Proteomes" id="UP000267900">
    <property type="component" value="Chromosome"/>
</dbReference>
<dbReference type="InterPro" id="IPR036514">
    <property type="entry name" value="SGNH_hydro_sf"/>
</dbReference>
<dbReference type="PANTHER" id="PTHR37981:SF1">
    <property type="entry name" value="SGNH HYDROLASE-TYPE ESTERASE DOMAIN-CONTAINING PROTEIN"/>
    <property type="match status" value="1"/>
</dbReference>
<gene>
    <name evidence="5" type="ORF">EKH77_32050</name>
</gene>
<evidence type="ECO:0000259" key="4">
    <source>
        <dbReference type="Pfam" id="PF13472"/>
    </source>
</evidence>
<dbReference type="OrthoDB" id="5503950at2"/>
<keyword evidence="6" id="KW-1185">Reference proteome</keyword>
<dbReference type="CDD" id="cd01823">
    <property type="entry name" value="SEST_like"/>
    <property type="match status" value="1"/>
</dbReference>
<dbReference type="InterPro" id="IPR013830">
    <property type="entry name" value="SGNH_hydro"/>
</dbReference>
<dbReference type="AlphaFoldDB" id="A0A3Q9G3M1"/>
<sequence length="377" mass="38919">MYRRLQTETGSGRRCARGQRADVITVHRYVAHGAGAHDDIRNVTGRFRRPFTSPHPPGGPVPRAATTTKDDGTDAGHGVTSRRKWPALLAGCALLATPLATAVAGPAQAASPAGSGTSYSGTSYVALGDSYAAGAGIPASSGGLCLRSDRSYGRLLAASLKPVSYTDVTCAAAKVGALTTAQTDVGIRVNGPQLDAVKPDTKLVTLTIGGNNLGTSDLGFVDVVVACSGLALTNPFGAPCRDFYKDTLGKRLDAVAPQLADGLQRIHAKAPGAKVLIVGYPSVVPDDPRTCLGKMPITTGDIAYLRTVLGDLNKMAARTAAANDATFVDTLTPTTGHDPCSADPWIEPLIPGKPTLPLHPNATGERVRADAVLNALR</sequence>
<organism evidence="5 6">
    <name type="scientific">Streptomyces luteoverticillatus</name>
    <name type="common">Streptoverticillium luteoverticillatus</name>
    <dbReference type="NCBI Taxonomy" id="66425"/>
    <lineage>
        <taxon>Bacteria</taxon>
        <taxon>Bacillati</taxon>
        <taxon>Actinomycetota</taxon>
        <taxon>Actinomycetes</taxon>
        <taxon>Kitasatosporales</taxon>
        <taxon>Streptomycetaceae</taxon>
        <taxon>Streptomyces</taxon>
    </lineage>
</organism>
<proteinExistence type="predicted"/>
<dbReference type="GO" id="GO:0004806">
    <property type="term" value="F:triacylglycerol lipase activity"/>
    <property type="evidence" value="ECO:0007669"/>
    <property type="project" value="TreeGrafter"/>
</dbReference>
<feature type="domain" description="SGNH hydrolase-type esterase" evidence="4">
    <location>
        <begin position="126"/>
        <end position="366"/>
    </location>
</feature>